<organism evidence="1 2">
    <name type="scientific">Tritrichomonas musculus</name>
    <dbReference type="NCBI Taxonomy" id="1915356"/>
    <lineage>
        <taxon>Eukaryota</taxon>
        <taxon>Metamonada</taxon>
        <taxon>Parabasalia</taxon>
        <taxon>Tritrichomonadida</taxon>
        <taxon>Tritrichomonadidae</taxon>
        <taxon>Tritrichomonas</taxon>
    </lineage>
</organism>
<gene>
    <name evidence="1" type="ORF">M9Y10_006886</name>
</gene>
<dbReference type="InterPro" id="IPR036770">
    <property type="entry name" value="Ankyrin_rpt-contain_sf"/>
</dbReference>
<evidence type="ECO:0000313" key="2">
    <source>
        <dbReference type="Proteomes" id="UP001470230"/>
    </source>
</evidence>
<dbReference type="SMART" id="SM00248">
    <property type="entry name" value="ANK"/>
    <property type="match status" value="4"/>
</dbReference>
<evidence type="ECO:0000313" key="1">
    <source>
        <dbReference type="EMBL" id="KAK8876666.1"/>
    </source>
</evidence>
<protein>
    <recommendedName>
        <fullName evidence="3">DUF3447 domain-containing protein</fullName>
    </recommendedName>
</protein>
<name>A0ABR2JFT9_9EUKA</name>
<dbReference type="SUPFAM" id="SSF48403">
    <property type="entry name" value="Ankyrin repeat"/>
    <property type="match status" value="1"/>
</dbReference>
<reference evidence="1 2" key="1">
    <citation type="submission" date="2024-04" db="EMBL/GenBank/DDBJ databases">
        <title>Tritrichomonas musculus Genome.</title>
        <authorList>
            <person name="Alves-Ferreira E."/>
            <person name="Grigg M."/>
            <person name="Lorenzi H."/>
            <person name="Galac M."/>
        </authorList>
    </citation>
    <scope>NUCLEOTIDE SEQUENCE [LARGE SCALE GENOMIC DNA]</scope>
    <source>
        <strain evidence="1 2">EAF2021</strain>
    </source>
</reference>
<sequence length="575" mass="68317">MNFFEDEKKLELFEQIQKNLCSLELNTSDFQINKLIEQIPEELLNQKEDLMIICELFAIYARSHSQTKKRNIFKLFEGIMDSIKTYLYDESTFFWTIFGGLFYFKLWFYEIGLISIEKIICAAKKDKLHSIAEYFFPEIIEKEPELFENEIKHEIQCSYSHDDIEKFKELRKKHLKWICESGDFKDPLFKEIETDPIRYSILTDDLNLFQGLISNSNFNLNSKIKESLILNSHRRYDEQSLFEFALEYNAVAISKYLILNNVEYTNGIYYSVTTSGNYELIHLIETKYPQNFPEYMIFSTISQWNSDMTEYLLNNYNFDFLEKVDNSNENTQKILNIIQSTFSYVNFEFLRHTILPFLRKNPKFVEDNINEIVNLTFAEKTGFLTKEFVKHPNFDVNFYSEENNQSILGKCILDENLKAIEILLKDPNIDINKHAANKFPPLMVAVGNYSDIKVIDMICNHKDVDINKRDERYNINSFELSVSRGNIYSCKYFIDNIQNLDVNSFGCLFFFTLKSRYLSTLRVVLNYYLNLNKKEEYENIVSQIKVFSFINEYKEEYLDDFKQVYDELTHNSSAD</sequence>
<dbReference type="PANTHER" id="PTHR24159">
    <property type="match status" value="1"/>
</dbReference>
<dbReference type="EMBL" id="JAPFFF010000012">
    <property type="protein sequence ID" value="KAK8876666.1"/>
    <property type="molecule type" value="Genomic_DNA"/>
</dbReference>
<comment type="caution">
    <text evidence="1">The sequence shown here is derived from an EMBL/GenBank/DDBJ whole genome shotgun (WGS) entry which is preliminary data.</text>
</comment>
<dbReference type="InterPro" id="IPR002110">
    <property type="entry name" value="Ankyrin_rpt"/>
</dbReference>
<dbReference type="Proteomes" id="UP001470230">
    <property type="component" value="Unassembled WGS sequence"/>
</dbReference>
<accession>A0ABR2JFT9</accession>
<evidence type="ECO:0008006" key="3">
    <source>
        <dbReference type="Google" id="ProtNLM"/>
    </source>
</evidence>
<dbReference type="Gene3D" id="1.25.40.20">
    <property type="entry name" value="Ankyrin repeat-containing domain"/>
    <property type="match status" value="1"/>
</dbReference>
<dbReference type="PANTHER" id="PTHR24159:SF5">
    <property type="entry name" value="ANK_REP_REGION DOMAIN-CONTAINING PROTEIN"/>
    <property type="match status" value="1"/>
</dbReference>
<proteinExistence type="predicted"/>
<keyword evidence="2" id="KW-1185">Reference proteome</keyword>